<organism evidence="9 10">
    <name type="scientific">Paenibacillus crassostreae</name>
    <dbReference type="NCBI Taxonomy" id="1763538"/>
    <lineage>
        <taxon>Bacteria</taxon>
        <taxon>Bacillati</taxon>
        <taxon>Bacillota</taxon>
        <taxon>Bacilli</taxon>
        <taxon>Bacillales</taxon>
        <taxon>Paenibacillaceae</taxon>
        <taxon>Paenibacillus</taxon>
    </lineage>
</organism>
<dbReference type="InterPro" id="IPR051013">
    <property type="entry name" value="MBL_superfamily_lactonases"/>
</dbReference>
<dbReference type="SUPFAM" id="SSF56281">
    <property type="entry name" value="Metallo-hydrolase/oxidoreductase"/>
    <property type="match status" value="1"/>
</dbReference>
<evidence type="ECO:0000256" key="3">
    <source>
        <dbReference type="ARBA" id="ARBA00022801"/>
    </source>
</evidence>
<dbReference type="InterPro" id="IPR001279">
    <property type="entry name" value="Metallo-B-lactamas"/>
</dbReference>
<dbReference type="OrthoDB" id="9802897at2"/>
<dbReference type="STRING" id="1763538.LPB68_12490"/>
<keyword evidence="2" id="KW-0479">Metal-binding</keyword>
<keyword evidence="4" id="KW-0862">Zinc</keyword>
<dbReference type="Pfam" id="PF00753">
    <property type="entry name" value="Lactamase_B"/>
    <property type="match status" value="1"/>
</dbReference>
<evidence type="ECO:0000313" key="10">
    <source>
        <dbReference type="Proteomes" id="UP000077134"/>
    </source>
</evidence>
<evidence type="ECO:0000259" key="8">
    <source>
        <dbReference type="SMART" id="SM00849"/>
    </source>
</evidence>
<comment type="similarity">
    <text evidence="1">Belongs to the metallo-beta-lactamase superfamily.</text>
</comment>
<evidence type="ECO:0000256" key="7">
    <source>
        <dbReference type="ARBA" id="ARBA00048505"/>
    </source>
</evidence>
<keyword evidence="3 9" id="KW-0378">Hydrolase</keyword>
<evidence type="ECO:0000256" key="6">
    <source>
        <dbReference type="ARBA" id="ARBA00034301"/>
    </source>
</evidence>
<protein>
    <submittedName>
        <fullName evidence="9">MBL fold metallo-hydrolase</fullName>
    </submittedName>
</protein>
<comment type="catalytic activity">
    <reaction evidence="7">
        <text>3',5'-cyclic UMP + H2O = UMP + H(+)</text>
        <dbReference type="Rhea" id="RHEA:70575"/>
        <dbReference type="ChEBI" id="CHEBI:15377"/>
        <dbReference type="ChEBI" id="CHEBI:15378"/>
        <dbReference type="ChEBI" id="CHEBI:57865"/>
        <dbReference type="ChEBI" id="CHEBI:184387"/>
    </reaction>
    <physiologicalReaction direction="left-to-right" evidence="7">
        <dbReference type="Rhea" id="RHEA:70576"/>
    </physiologicalReaction>
</comment>
<evidence type="ECO:0000256" key="1">
    <source>
        <dbReference type="ARBA" id="ARBA00007749"/>
    </source>
</evidence>
<sequence length="297" mass="33806">MALGSKIYQVGDITVRRLHELETNAYTAKDLLPDWDPSFLEQHKDWLVQGSMEDDLEHVIITIGTWIVRTPKHTILIDTSTGNNKNLPYNPGLSNLQLPYIQWLEDAGVTPEDVDYVLLTHLHYDHVGWNTKQVDGKWVPTFPNAKYVFPQSEDKYYASSDSHNEANKVSFNSYEESVLPIIQAGLAEYIGPEGGEYLEGIKFIPSPGHSIGQMSISLTSRGEEAFFASDVMHHPIQVYRPEWNSCFCEFDEQARESRLWALAYAADRNTLYFGTHFPGSSAGYVSRDGDGFKWRYE</sequence>
<dbReference type="GO" id="GO:0016787">
    <property type="term" value="F:hydrolase activity"/>
    <property type="evidence" value="ECO:0007669"/>
    <property type="project" value="UniProtKB-KW"/>
</dbReference>
<comment type="caution">
    <text evidence="9">The sequence shown here is derived from an EMBL/GenBank/DDBJ whole genome shotgun (WGS) entry which is preliminary data.</text>
</comment>
<dbReference type="PANTHER" id="PTHR42978:SF6">
    <property type="entry name" value="QUORUM-QUENCHING LACTONASE YTNP-RELATED"/>
    <property type="match status" value="1"/>
</dbReference>
<proteinExistence type="inferred from homology"/>
<evidence type="ECO:0000256" key="5">
    <source>
        <dbReference type="ARBA" id="ARBA00034221"/>
    </source>
</evidence>
<comment type="catalytic activity">
    <reaction evidence="5">
        <text>3',5'-cyclic CMP + H2O = CMP + H(+)</text>
        <dbReference type="Rhea" id="RHEA:72675"/>
        <dbReference type="ChEBI" id="CHEBI:15377"/>
        <dbReference type="ChEBI" id="CHEBI:15378"/>
        <dbReference type="ChEBI" id="CHEBI:58003"/>
        <dbReference type="ChEBI" id="CHEBI:60377"/>
    </reaction>
    <physiologicalReaction direction="left-to-right" evidence="5">
        <dbReference type="Rhea" id="RHEA:72676"/>
    </physiologicalReaction>
</comment>
<dbReference type="Gene3D" id="3.60.15.10">
    <property type="entry name" value="Ribonuclease Z/Hydroxyacylglutathione hydrolase-like"/>
    <property type="match status" value="1"/>
</dbReference>
<feature type="domain" description="Metallo-beta-lactamase" evidence="8">
    <location>
        <begin position="62"/>
        <end position="276"/>
    </location>
</feature>
<dbReference type="CDD" id="cd16277">
    <property type="entry name" value="metallo-hydrolase-like_MBL-fold"/>
    <property type="match status" value="1"/>
</dbReference>
<dbReference type="RefSeq" id="WP_068660697.1">
    <property type="nucleotide sequence ID" value="NZ_CP017770.1"/>
</dbReference>
<name>A0A167BD11_9BACL</name>
<evidence type="ECO:0000313" key="9">
    <source>
        <dbReference type="EMBL" id="OAB71959.1"/>
    </source>
</evidence>
<dbReference type="InterPro" id="IPR036866">
    <property type="entry name" value="RibonucZ/Hydroxyglut_hydro"/>
</dbReference>
<accession>A0A167BD11</accession>
<dbReference type="Proteomes" id="UP000077134">
    <property type="component" value="Unassembled WGS sequence"/>
</dbReference>
<dbReference type="SMART" id="SM00849">
    <property type="entry name" value="Lactamase_B"/>
    <property type="match status" value="1"/>
</dbReference>
<dbReference type="GO" id="GO:0046872">
    <property type="term" value="F:metal ion binding"/>
    <property type="evidence" value="ECO:0007669"/>
    <property type="project" value="UniProtKB-KW"/>
</dbReference>
<dbReference type="EMBL" id="LSFN01000036">
    <property type="protein sequence ID" value="OAB71959.1"/>
    <property type="molecule type" value="Genomic_DNA"/>
</dbReference>
<evidence type="ECO:0000256" key="2">
    <source>
        <dbReference type="ARBA" id="ARBA00022723"/>
    </source>
</evidence>
<evidence type="ECO:0000256" key="4">
    <source>
        <dbReference type="ARBA" id="ARBA00022833"/>
    </source>
</evidence>
<dbReference type="PANTHER" id="PTHR42978">
    <property type="entry name" value="QUORUM-QUENCHING LACTONASE YTNP-RELATED-RELATED"/>
    <property type="match status" value="1"/>
</dbReference>
<comment type="function">
    <text evidence="6">Counteracts the endogenous Pycsar antiviral defense system. Phosphodiesterase that enables metal-dependent hydrolysis of host cyclic nucleotide Pycsar defense signals such as cCMP and cUMP.</text>
</comment>
<gene>
    <name evidence="9" type="ORF">PNBC_18400</name>
</gene>
<dbReference type="AlphaFoldDB" id="A0A167BD11"/>
<keyword evidence="10" id="KW-1185">Reference proteome</keyword>
<reference evidence="9 10" key="1">
    <citation type="submission" date="2016-02" db="EMBL/GenBank/DDBJ databases">
        <title>Paenibacillus sp. LPB0068, isolated from Crassostrea gigas.</title>
        <authorList>
            <person name="Shin S.-K."/>
            <person name="Yi H."/>
        </authorList>
    </citation>
    <scope>NUCLEOTIDE SEQUENCE [LARGE SCALE GENOMIC DNA]</scope>
    <source>
        <strain evidence="9 10">LPB0068</strain>
    </source>
</reference>
<dbReference type="KEGG" id="pcx:LPB68_12490"/>